<comment type="caution">
    <text evidence="3">The sequence shown here is derived from an EMBL/GenBank/DDBJ whole genome shotgun (WGS) entry which is preliminary data.</text>
</comment>
<evidence type="ECO:0000313" key="4">
    <source>
        <dbReference type="Proteomes" id="UP000027471"/>
    </source>
</evidence>
<evidence type="ECO:0000256" key="2">
    <source>
        <dbReference type="SAM" id="SignalP"/>
    </source>
</evidence>
<dbReference type="CDD" id="cd07012">
    <property type="entry name" value="PBP2_Bug_TTT"/>
    <property type="match status" value="1"/>
</dbReference>
<organism evidence="3 4">
    <name type="scientific">Thioclava indica</name>
    <dbReference type="NCBI Taxonomy" id="1353528"/>
    <lineage>
        <taxon>Bacteria</taxon>
        <taxon>Pseudomonadati</taxon>
        <taxon>Pseudomonadota</taxon>
        <taxon>Alphaproteobacteria</taxon>
        <taxon>Rhodobacterales</taxon>
        <taxon>Paracoccaceae</taxon>
        <taxon>Thioclava</taxon>
    </lineage>
</organism>
<dbReference type="Pfam" id="PF03401">
    <property type="entry name" value="TctC"/>
    <property type="match status" value="1"/>
</dbReference>
<evidence type="ECO:0000256" key="1">
    <source>
        <dbReference type="ARBA" id="ARBA00006987"/>
    </source>
</evidence>
<dbReference type="Gene3D" id="3.40.190.10">
    <property type="entry name" value="Periplasmic binding protein-like II"/>
    <property type="match status" value="1"/>
</dbReference>
<dbReference type="STRING" id="1353528.DT23_03175"/>
<dbReference type="eggNOG" id="COG3181">
    <property type="taxonomic scope" value="Bacteria"/>
</dbReference>
<evidence type="ECO:0008006" key="5">
    <source>
        <dbReference type="Google" id="ProtNLM"/>
    </source>
</evidence>
<reference evidence="3 4" key="1">
    <citation type="journal article" date="2015" name="Antonie Van Leeuwenhoek">
        <title>Thioclava indica sp. nov., isolated from surface seawater of the Indian Ocean.</title>
        <authorList>
            <person name="Liu Y."/>
            <person name="Lai Q."/>
            <person name="Du J."/>
            <person name="Xu H."/>
            <person name="Jiang L."/>
            <person name="Shao Z."/>
        </authorList>
    </citation>
    <scope>NUCLEOTIDE SEQUENCE [LARGE SCALE GENOMIC DNA]</scope>
    <source>
        <strain evidence="3 4">DT23-4</strain>
    </source>
</reference>
<gene>
    <name evidence="3" type="ORF">DT23_03175</name>
</gene>
<keyword evidence="4" id="KW-1185">Reference proteome</keyword>
<dbReference type="RefSeq" id="WP_038129742.1">
    <property type="nucleotide sequence ID" value="NZ_AUNB01000018.1"/>
</dbReference>
<dbReference type="InterPro" id="IPR005064">
    <property type="entry name" value="BUG"/>
</dbReference>
<dbReference type="OrthoDB" id="8970543at2"/>
<keyword evidence="2" id="KW-0732">Signal</keyword>
<dbReference type="InterPro" id="IPR042100">
    <property type="entry name" value="Bug_dom1"/>
</dbReference>
<dbReference type="PANTHER" id="PTHR42928:SF5">
    <property type="entry name" value="BLR1237 PROTEIN"/>
    <property type="match status" value="1"/>
</dbReference>
<proteinExistence type="inferred from homology"/>
<protein>
    <recommendedName>
        <fullName evidence="5">Tripartite tricarboxylate transporter substrate binding protein</fullName>
    </recommendedName>
</protein>
<feature type="chain" id="PRO_5001697234" description="Tripartite tricarboxylate transporter substrate binding protein" evidence="2">
    <location>
        <begin position="27"/>
        <end position="319"/>
    </location>
</feature>
<evidence type="ECO:0000313" key="3">
    <source>
        <dbReference type="EMBL" id="KEO60505.1"/>
    </source>
</evidence>
<feature type="signal peptide" evidence="2">
    <location>
        <begin position="1"/>
        <end position="26"/>
    </location>
</feature>
<dbReference type="Gene3D" id="3.40.190.150">
    <property type="entry name" value="Bordetella uptake gene, domain 1"/>
    <property type="match status" value="1"/>
</dbReference>
<sequence>MQKRTFVTGLAGVITLALGGVAPAFAADYPSQPITIIVPSKAGGSTDTTARIFAETAEAKYPGFEFVIDNIGGSGGQKGFETIARAKPDGYTIGMDFTPQLVAHIVSKRGKYTLDSFHVMGNVAEDPGIVAVPKDSKIKTMADLAAAAKGGDLTVAVNGIGSDDFLAAKTFEKEAGVTFNLLPTNGSTEQKAAILGGHVDASFMNLSQMIAQHKAGDAHIIAILTDKRAASAEDIPTAKEEGFNVTMTATRGFVAPAGIDPAIQSKLDDMLAAVMADPEFQKKCAASKIDLLPMSGPDYTRYLENLETSVKAVYDAAPW</sequence>
<dbReference type="SUPFAM" id="SSF53850">
    <property type="entry name" value="Periplasmic binding protein-like II"/>
    <property type="match status" value="1"/>
</dbReference>
<name>A0A074JX91_9RHOB</name>
<dbReference type="EMBL" id="AUNB01000018">
    <property type="protein sequence ID" value="KEO60505.1"/>
    <property type="molecule type" value="Genomic_DNA"/>
</dbReference>
<dbReference type="PANTHER" id="PTHR42928">
    <property type="entry name" value="TRICARBOXYLATE-BINDING PROTEIN"/>
    <property type="match status" value="1"/>
</dbReference>
<dbReference type="Proteomes" id="UP000027471">
    <property type="component" value="Unassembled WGS sequence"/>
</dbReference>
<dbReference type="PIRSF" id="PIRSF017082">
    <property type="entry name" value="YflP"/>
    <property type="match status" value="1"/>
</dbReference>
<dbReference type="AlphaFoldDB" id="A0A074JX91"/>
<accession>A0A074JX91</accession>
<comment type="similarity">
    <text evidence="1">Belongs to the UPF0065 (bug) family.</text>
</comment>